<protein>
    <recommendedName>
        <fullName evidence="12">Purine nucleoside phosphorylase</fullName>
    </recommendedName>
</protein>
<dbReference type="Proteomes" id="UP000263232">
    <property type="component" value="Chromosome"/>
</dbReference>
<evidence type="ECO:0000256" key="10">
    <source>
        <dbReference type="ARBA" id="ARBA00048968"/>
    </source>
</evidence>
<dbReference type="PANTHER" id="PTHR30616">
    <property type="entry name" value="UNCHARACTERIZED PROTEIN YFIH"/>
    <property type="match status" value="1"/>
</dbReference>
<dbReference type="GO" id="GO:0017061">
    <property type="term" value="F:S-methyl-5-thioadenosine phosphorylase activity"/>
    <property type="evidence" value="ECO:0007669"/>
    <property type="project" value="UniProtKB-EC"/>
</dbReference>
<dbReference type="Gene3D" id="3.60.140.10">
    <property type="entry name" value="CNF1/YfiH-like putative cysteine hydrolases"/>
    <property type="match status" value="1"/>
</dbReference>
<evidence type="ECO:0000256" key="6">
    <source>
        <dbReference type="ARBA" id="ARBA00022723"/>
    </source>
</evidence>
<comment type="function">
    <text evidence="3">Purine nucleoside enzyme that catalyzes the phosphorolysis of adenosine and inosine nucleosides, yielding D-ribose 1-phosphate and the respective free bases, adenine and hypoxanthine. Also catalyzes the phosphorolysis of S-methyl-5'-thioadenosine into adenine and S-methyl-5-thio-alpha-D-ribose 1-phosphate. Also has adenosine deaminase activity.</text>
</comment>
<comment type="catalytic activity">
    <reaction evidence="11">
        <text>S-methyl-5'-thioadenosine + phosphate = 5-(methylsulfanyl)-alpha-D-ribose 1-phosphate + adenine</text>
        <dbReference type="Rhea" id="RHEA:11852"/>
        <dbReference type="ChEBI" id="CHEBI:16708"/>
        <dbReference type="ChEBI" id="CHEBI:17509"/>
        <dbReference type="ChEBI" id="CHEBI:43474"/>
        <dbReference type="ChEBI" id="CHEBI:58533"/>
        <dbReference type="EC" id="2.4.2.28"/>
    </reaction>
    <physiologicalReaction direction="left-to-right" evidence="11">
        <dbReference type="Rhea" id="RHEA:11853"/>
    </physiologicalReaction>
</comment>
<comment type="similarity">
    <text evidence="4 12">Belongs to the purine nucleoside phosphorylase YfiH/LACC1 family.</text>
</comment>
<accession>A0A347WHT3</accession>
<dbReference type="GO" id="GO:0016787">
    <property type="term" value="F:hydrolase activity"/>
    <property type="evidence" value="ECO:0007669"/>
    <property type="project" value="UniProtKB-KW"/>
</dbReference>
<dbReference type="KEGG" id="abae:CL176_00570"/>
<dbReference type="InterPro" id="IPR011324">
    <property type="entry name" value="Cytotoxic_necrot_fac-like_cat"/>
</dbReference>
<dbReference type="SUPFAM" id="SSF64438">
    <property type="entry name" value="CNF1/YfiH-like putative cysteine hydrolases"/>
    <property type="match status" value="1"/>
</dbReference>
<name>A0A347WHT3_9LACT</name>
<dbReference type="PANTHER" id="PTHR30616:SF2">
    <property type="entry name" value="PURINE NUCLEOSIDE PHOSPHORYLASE LACC1"/>
    <property type="match status" value="1"/>
</dbReference>
<dbReference type="OrthoDB" id="4279at2"/>
<evidence type="ECO:0000256" key="5">
    <source>
        <dbReference type="ARBA" id="ARBA00022679"/>
    </source>
</evidence>
<evidence type="ECO:0000256" key="2">
    <source>
        <dbReference type="ARBA" id="ARBA00001947"/>
    </source>
</evidence>
<dbReference type="RefSeq" id="WP_118989564.1">
    <property type="nucleotide sequence ID" value="NZ_CP023434.1"/>
</dbReference>
<comment type="catalytic activity">
    <reaction evidence="1">
        <text>inosine + phosphate = alpha-D-ribose 1-phosphate + hypoxanthine</text>
        <dbReference type="Rhea" id="RHEA:27646"/>
        <dbReference type="ChEBI" id="CHEBI:17368"/>
        <dbReference type="ChEBI" id="CHEBI:17596"/>
        <dbReference type="ChEBI" id="CHEBI:43474"/>
        <dbReference type="ChEBI" id="CHEBI:57720"/>
        <dbReference type="EC" id="2.4.2.1"/>
    </reaction>
    <physiologicalReaction direction="left-to-right" evidence="1">
        <dbReference type="Rhea" id="RHEA:27647"/>
    </physiologicalReaction>
</comment>
<comment type="catalytic activity">
    <reaction evidence="10">
        <text>adenosine + phosphate = alpha-D-ribose 1-phosphate + adenine</text>
        <dbReference type="Rhea" id="RHEA:27642"/>
        <dbReference type="ChEBI" id="CHEBI:16335"/>
        <dbReference type="ChEBI" id="CHEBI:16708"/>
        <dbReference type="ChEBI" id="CHEBI:43474"/>
        <dbReference type="ChEBI" id="CHEBI:57720"/>
        <dbReference type="EC" id="2.4.2.1"/>
    </reaction>
    <physiologicalReaction direction="left-to-right" evidence="10">
        <dbReference type="Rhea" id="RHEA:27643"/>
    </physiologicalReaction>
</comment>
<keyword evidence="8" id="KW-0862">Zinc</keyword>
<evidence type="ECO:0000256" key="11">
    <source>
        <dbReference type="ARBA" id="ARBA00049893"/>
    </source>
</evidence>
<evidence type="ECO:0000313" key="14">
    <source>
        <dbReference type="Proteomes" id="UP000263232"/>
    </source>
</evidence>
<dbReference type="InterPro" id="IPR038371">
    <property type="entry name" value="Cu_polyphenol_OxRdtase_sf"/>
</dbReference>
<organism evidence="13 14">
    <name type="scientific">Suicoccus acidiformans</name>
    <dbReference type="NCBI Taxonomy" id="2036206"/>
    <lineage>
        <taxon>Bacteria</taxon>
        <taxon>Bacillati</taxon>
        <taxon>Bacillota</taxon>
        <taxon>Bacilli</taxon>
        <taxon>Lactobacillales</taxon>
        <taxon>Aerococcaceae</taxon>
        <taxon>Suicoccus</taxon>
    </lineage>
</organism>
<evidence type="ECO:0000256" key="1">
    <source>
        <dbReference type="ARBA" id="ARBA00000553"/>
    </source>
</evidence>
<keyword evidence="7" id="KW-0378">Hydrolase</keyword>
<evidence type="ECO:0000256" key="12">
    <source>
        <dbReference type="RuleBase" id="RU361274"/>
    </source>
</evidence>
<evidence type="ECO:0000256" key="9">
    <source>
        <dbReference type="ARBA" id="ARBA00047989"/>
    </source>
</evidence>
<dbReference type="NCBIfam" id="TIGR00726">
    <property type="entry name" value="peptidoglycan editing factor PgeF"/>
    <property type="match status" value="1"/>
</dbReference>
<dbReference type="CDD" id="cd16833">
    <property type="entry name" value="YfiH"/>
    <property type="match status" value="1"/>
</dbReference>
<keyword evidence="6" id="KW-0479">Metal-binding</keyword>
<sequence length="242" mass="26893">MYSEELAKAGLLNVLGGQSYNFRMQSVGEQIVTEVNRLMAVLPEAPEHLYSMTQTHSNHIAYCDGESGDAYLFGRHFPDTDALITDRTGIALLVKFADCTPVILYDPQKQVQGVAHSGWRGTAQKISLSMLEQMIANFAVRPEDVLAYIGPSIDQANYEVGTEIYEAFAGIADRERFIIQGRSAGKYQLDMALANEALLLDYGLKPEQILRADVSTYEAKELHSARREGRDYGLNAMLTMMV</sequence>
<evidence type="ECO:0000256" key="8">
    <source>
        <dbReference type="ARBA" id="ARBA00022833"/>
    </source>
</evidence>
<gene>
    <name evidence="13" type="ORF">CL176_00570</name>
</gene>
<evidence type="ECO:0000256" key="4">
    <source>
        <dbReference type="ARBA" id="ARBA00007353"/>
    </source>
</evidence>
<reference evidence="13 14" key="1">
    <citation type="submission" date="2017-09" db="EMBL/GenBank/DDBJ databases">
        <title>Complete genome sequence of Oxytococcus suis strain ZY16052.</title>
        <authorList>
            <person name="Li F."/>
        </authorList>
    </citation>
    <scope>NUCLEOTIDE SEQUENCE [LARGE SCALE GENOMIC DNA]</scope>
    <source>
        <strain evidence="13 14">ZY16052</strain>
    </source>
</reference>
<evidence type="ECO:0000256" key="3">
    <source>
        <dbReference type="ARBA" id="ARBA00003215"/>
    </source>
</evidence>
<dbReference type="EMBL" id="CP023434">
    <property type="protein sequence ID" value="AXY24640.1"/>
    <property type="molecule type" value="Genomic_DNA"/>
</dbReference>
<dbReference type="GO" id="GO:0005507">
    <property type="term" value="F:copper ion binding"/>
    <property type="evidence" value="ECO:0007669"/>
    <property type="project" value="TreeGrafter"/>
</dbReference>
<keyword evidence="5" id="KW-0808">Transferase</keyword>
<comment type="catalytic activity">
    <reaction evidence="9">
        <text>adenosine + H2O + H(+) = inosine + NH4(+)</text>
        <dbReference type="Rhea" id="RHEA:24408"/>
        <dbReference type="ChEBI" id="CHEBI:15377"/>
        <dbReference type="ChEBI" id="CHEBI:15378"/>
        <dbReference type="ChEBI" id="CHEBI:16335"/>
        <dbReference type="ChEBI" id="CHEBI:17596"/>
        <dbReference type="ChEBI" id="CHEBI:28938"/>
        <dbReference type="EC" id="3.5.4.4"/>
    </reaction>
    <physiologicalReaction direction="left-to-right" evidence="9">
        <dbReference type="Rhea" id="RHEA:24409"/>
    </physiologicalReaction>
</comment>
<dbReference type="InterPro" id="IPR003730">
    <property type="entry name" value="Cu_polyphenol_OxRdtase"/>
</dbReference>
<evidence type="ECO:0000313" key="13">
    <source>
        <dbReference type="EMBL" id="AXY24640.1"/>
    </source>
</evidence>
<dbReference type="AlphaFoldDB" id="A0A347WHT3"/>
<proteinExistence type="inferred from homology"/>
<evidence type="ECO:0000256" key="7">
    <source>
        <dbReference type="ARBA" id="ARBA00022801"/>
    </source>
</evidence>
<dbReference type="Pfam" id="PF02578">
    <property type="entry name" value="Cu-oxidase_4"/>
    <property type="match status" value="1"/>
</dbReference>
<keyword evidence="14" id="KW-1185">Reference proteome</keyword>
<comment type="cofactor">
    <cofactor evidence="2">
        <name>Zn(2+)</name>
        <dbReference type="ChEBI" id="CHEBI:29105"/>
    </cofactor>
</comment>